<dbReference type="InterPro" id="IPR052337">
    <property type="entry name" value="SAT4-like"/>
</dbReference>
<reference evidence="9" key="1">
    <citation type="submission" date="2021-07" db="EMBL/GenBank/DDBJ databases">
        <authorList>
            <person name="Durling M."/>
        </authorList>
    </citation>
    <scope>NUCLEOTIDE SEQUENCE</scope>
</reference>
<evidence type="ECO:0000256" key="6">
    <source>
        <dbReference type="SAM" id="MobiDB-lite"/>
    </source>
</evidence>
<feature type="transmembrane region" description="Helical" evidence="7">
    <location>
        <begin position="12"/>
        <end position="33"/>
    </location>
</feature>
<evidence type="ECO:0000313" key="10">
    <source>
        <dbReference type="Proteomes" id="UP000701801"/>
    </source>
</evidence>
<dbReference type="PANTHER" id="PTHR33048">
    <property type="entry name" value="PTH11-LIKE INTEGRAL MEMBRANE PROTEIN (AFU_ORTHOLOGUE AFUA_5G11245)"/>
    <property type="match status" value="1"/>
</dbReference>
<evidence type="ECO:0000256" key="2">
    <source>
        <dbReference type="ARBA" id="ARBA00022692"/>
    </source>
</evidence>
<feature type="compositionally biased region" description="Polar residues" evidence="6">
    <location>
        <begin position="311"/>
        <end position="320"/>
    </location>
</feature>
<evidence type="ECO:0000259" key="8">
    <source>
        <dbReference type="Pfam" id="PF20684"/>
    </source>
</evidence>
<comment type="similarity">
    <text evidence="5">Belongs to the SAT4 family.</text>
</comment>
<keyword evidence="4 7" id="KW-0472">Membrane</keyword>
<feature type="transmembrane region" description="Helical" evidence="7">
    <location>
        <begin position="183"/>
        <end position="202"/>
    </location>
</feature>
<sequence>MFTTPKQTPAEQYVLATVLTLIATVFVVLRFMARRVRRNTIELDDWLIVFALVFTYVTAVFMIVGTAKGNQGQHMDFDIHGQPILNDRYIWFLKMLYAGQLSQMLAIGPTKISMLLLYRRIFRGKIFDIVTYTLIILVSGWTVAFFFANMFECVPISESWKNAPGLGGNPHCIDAIPMYLSQVYSDVILDAMILVVPIPLIWKLKLPTKQKIAVSSIFLIGILSIAASCAKMIVFNFVGHQLEGQPDVSYFLTPIVYWPLIEANLQIMAACMAMLRPLFKQMAQSQWYQSLRRSFGSRGSGYTKSYDDQRTPINDNSDLSNGYEGRLNPGLENNTREANVEHLPLGKLKPAHLSDGILVEREFAMRSDKLEM</sequence>
<feature type="region of interest" description="Disordered" evidence="6">
    <location>
        <begin position="297"/>
        <end position="323"/>
    </location>
</feature>
<dbReference type="AlphaFoldDB" id="A0A9N9QC11"/>
<evidence type="ECO:0000313" key="9">
    <source>
        <dbReference type="EMBL" id="CAG8982022.1"/>
    </source>
</evidence>
<name>A0A9N9QC11_9HELO</name>
<dbReference type="EMBL" id="CAJVRM010000551">
    <property type="protein sequence ID" value="CAG8982022.1"/>
    <property type="molecule type" value="Genomic_DNA"/>
</dbReference>
<dbReference type="Proteomes" id="UP000701801">
    <property type="component" value="Unassembled WGS sequence"/>
</dbReference>
<feature type="transmembrane region" description="Helical" evidence="7">
    <location>
        <begin position="89"/>
        <end position="108"/>
    </location>
</feature>
<feature type="transmembrane region" description="Helical" evidence="7">
    <location>
        <begin position="214"/>
        <end position="235"/>
    </location>
</feature>
<keyword evidence="3 7" id="KW-1133">Transmembrane helix</keyword>
<dbReference type="PANTHER" id="PTHR33048:SF134">
    <property type="entry name" value="INTEGRAL MEMBRANE PROTEIN"/>
    <property type="match status" value="1"/>
</dbReference>
<evidence type="ECO:0000256" key="1">
    <source>
        <dbReference type="ARBA" id="ARBA00004141"/>
    </source>
</evidence>
<organism evidence="9 10">
    <name type="scientific">Hymenoscyphus albidus</name>
    <dbReference type="NCBI Taxonomy" id="595503"/>
    <lineage>
        <taxon>Eukaryota</taxon>
        <taxon>Fungi</taxon>
        <taxon>Dikarya</taxon>
        <taxon>Ascomycota</taxon>
        <taxon>Pezizomycotina</taxon>
        <taxon>Leotiomycetes</taxon>
        <taxon>Helotiales</taxon>
        <taxon>Helotiaceae</taxon>
        <taxon>Hymenoscyphus</taxon>
    </lineage>
</organism>
<evidence type="ECO:0000256" key="3">
    <source>
        <dbReference type="ARBA" id="ARBA00022989"/>
    </source>
</evidence>
<evidence type="ECO:0000256" key="5">
    <source>
        <dbReference type="ARBA" id="ARBA00038359"/>
    </source>
</evidence>
<dbReference type="GO" id="GO:0016020">
    <property type="term" value="C:membrane"/>
    <property type="evidence" value="ECO:0007669"/>
    <property type="project" value="UniProtKB-SubCell"/>
</dbReference>
<accession>A0A9N9QC11</accession>
<evidence type="ECO:0000256" key="7">
    <source>
        <dbReference type="SAM" id="Phobius"/>
    </source>
</evidence>
<feature type="transmembrane region" description="Helical" evidence="7">
    <location>
        <begin position="129"/>
        <end position="151"/>
    </location>
</feature>
<dbReference type="Pfam" id="PF20684">
    <property type="entry name" value="Fung_rhodopsin"/>
    <property type="match status" value="1"/>
</dbReference>
<feature type="domain" description="Rhodopsin" evidence="8">
    <location>
        <begin position="29"/>
        <end position="280"/>
    </location>
</feature>
<keyword evidence="10" id="KW-1185">Reference proteome</keyword>
<comment type="subcellular location">
    <subcellularLocation>
        <location evidence="1">Membrane</location>
        <topology evidence="1">Multi-pass membrane protein</topology>
    </subcellularLocation>
</comment>
<dbReference type="InterPro" id="IPR049326">
    <property type="entry name" value="Rhodopsin_dom_fungi"/>
</dbReference>
<proteinExistence type="inferred from homology"/>
<evidence type="ECO:0000256" key="4">
    <source>
        <dbReference type="ARBA" id="ARBA00023136"/>
    </source>
</evidence>
<feature type="transmembrane region" description="Helical" evidence="7">
    <location>
        <begin position="255"/>
        <end position="275"/>
    </location>
</feature>
<feature type="transmembrane region" description="Helical" evidence="7">
    <location>
        <begin position="45"/>
        <end position="69"/>
    </location>
</feature>
<keyword evidence="2 7" id="KW-0812">Transmembrane</keyword>
<protein>
    <recommendedName>
        <fullName evidence="8">Rhodopsin domain-containing protein</fullName>
    </recommendedName>
</protein>
<dbReference type="OrthoDB" id="5391602at2759"/>
<gene>
    <name evidence="9" type="ORF">HYALB_00004891</name>
</gene>
<comment type="caution">
    <text evidence="9">The sequence shown here is derived from an EMBL/GenBank/DDBJ whole genome shotgun (WGS) entry which is preliminary data.</text>
</comment>